<proteinExistence type="predicted"/>
<sequence>MWLFRVNVYYGAIFIVVMEFLAVNCCADCLENGGKNSFFLGRLYSYADSVHAPVHISRLNDLSLYS</sequence>
<protein>
    <recommendedName>
        <fullName evidence="3">Secreted protein</fullName>
    </recommendedName>
</protein>
<dbReference type="Proteomes" id="UP000234744">
    <property type="component" value="Unassembled WGS sequence"/>
</dbReference>
<name>A0ABX4U4U3_PSEDL</name>
<evidence type="ECO:0000313" key="1">
    <source>
        <dbReference type="EMBL" id="PLV14226.1"/>
    </source>
</evidence>
<comment type="caution">
    <text evidence="1">The sequence shown here is derived from an EMBL/GenBank/DDBJ whole genome shotgun (WGS) entry which is preliminary data.</text>
</comment>
<keyword evidence="2" id="KW-1185">Reference proteome</keyword>
<gene>
    <name evidence="1" type="ORF">CXG47_12585</name>
</gene>
<organism evidence="1 2">
    <name type="scientific">Pseudomonas plecoglossicida</name>
    <dbReference type="NCBI Taxonomy" id="70775"/>
    <lineage>
        <taxon>Bacteria</taxon>
        <taxon>Pseudomonadati</taxon>
        <taxon>Pseudomonadota</taxon>
        <taxon>Gammaproteobacteria</taxon>
        <taxon>Pseudomonadales</taxon>
        <taxon>Pseudomonadaceae</taxon>
        <taxon>Pseudomonas</taxon>
    </lineage>
</organism>
<evidence type="ECO:0000313" key="2">
    <source>
        <dbReference type="Proteomes" id="UP000234744"/>
    </source>
</evidence>
<accession>A0ABX4U4U3</accession>
<dbReference type="EMBL" id="PJCJ01000006">
    <property type="protein sequence ID" value="PLV14226.1"/>
    <property type="molecule type" value="Genomic_DNA"/>
</dbReference>
<evidence type="ECO:0008006" key="3">
    <source>
        <dbReference type="Google" id="ProtNLM"/>
    </source>
</evidence>
<reference evidence="1 2" key="1">
    <citation type="submission" date="2017-12" db="EMBL/GenBank/DDBJ databases">
        <title>Detection of the carbapenemase gene blaVIM-5 in members of the Pseudomonas putida group isolated from polluted Nigerian wetlands.</title>
        <authorList>
            <person name="Adelowo O."/>
            <person name="Vollmers J."/>
            <person name="Maeusezahl I."/>
            <person name="Kaster A.-K."/>
            <person name="Mueller J.A."/>
        </authorList>
    </citation>
    <scope>NUCLEOTIDE SEQUENCE [LARGE SCALE GENOMIC DNA]</scope>
    <source>
        <strain evidence="1 2">MR69</strain>
    </source>
</reference>